<gene>
    <name evidence="1" type="ORF">KME32_30620</name>
</gene>
<protein>
    <submittedName>
        <fullName evidence="1">Uncharacterized protein</fullName>
    </submittedName>
</protein>
<dbReference type="AlphaFoldDB" id="A0A951Q5X3"/>
<evidence type="ECO:0000313" key="1">
    <source>
        <dbReference type="EMBL" id="MBW4565363.1"/>
    </source>
</evidence>
<dbReference type="EMBL" id="JAHHHN010000035">
    <property type="protein sequence ID" value="MBW4565363.1"/>
    <property type="molecule type" value="Genomic_DNA"/>
</dbReference>
<dbReference type="Proteomes" id="UP000715781">
    <property type="component" value="Unassembled WGS sequence"/>
</dbReference>
<name>A0A951Q5X3_9NOST</name>
<reference evidence="1" key="1">
    <citation type="submission" date="2021-05" db="EMBL/GenBank/DDBJ databases">
        <authorList>
            <person name="Pietrasiak N."/>
            <person name="Ward R."/>
            <person name="Stajich J.E."/>
            <person name="Kurbessoian T."/>
        </authorList>
    </citation>
    <scope>NUCLEOTIDE SEQUENCE</scope>
    <source>
        <strain evidence="1">JT2-VF2</strain>
    </source>
</reference>
<evidence type="ECO:0000313" key="2">
    <source>
        <dbReference type="Proteomes" id="UP000715781"/>
    </source>
</evidence>
<organism evidence="1 2">
    <name type="scientific">Mojavia pulchra JT2-VF2</name>
    <dbReference type="NCBI Taxonomy" id="287848"/>
    <lineage>
        <taxon>Bacteria</taxon>
        <taxon>Bacillati</taxon>
        <taxon>Cyanobacteriota</taxon>
        <taxon>Cyanophyceae</taxon>
        <taxon>Nostocales</taxon>
        <taxon>Nostocaceae</taxon>
    </lineage>
</organism>
<accession>A0A951Q5X3</accession>
<sequence>MDSQSFVLSNLLSLSRHTVSMLSEAFALSTRDRKLKRSLENKVSAVTN</sequence>
<reference evidence="1" key="2">
    <citation type="journal article" date="2022" name="Microbiol. Resour. Announc.">
        <title>Metagenome Sequencing to Explore Phylogenomics of Terrestrial Cyanobacteria.</title>
        <authorList>
            <person name="Ward R.D."/>
            <person name="Stajich J.E."/>
            <person name="Johansen J.R."/>
            <person name="Huntemann M."/>
            <person name="Clum A."/>
            <person name="Foster B."/>
            <person name="Foster B."/>
            <person name="Roux S."/>
            <person name="Palaniappan K."/>
            <person name="Varghese N."/>
            <person name="Mukherjee S."/>
            <person name="Reddy T.B.K."/>
            <person name="Daum C."/>
            <person name="Copeland A."/>
            <person name="Chen I.A."/>
            <person name="Ivanova N.N."/>
            <person name="Kyrpides N.C."/>
            <person name="Shapiro N."/>
            <person name="Eloe-Fadrosh E.A."/>
            <person name="Pietrasiak N."/>
        </authorList>
    </citation>
    <scope>NUCLEOTIDE SEQUENCE</scope>
    <source>
        <strain evidence="1">JT2-VF2</strain>
    </source>
</reference>
<proteinExistence type="predicted"/>
<comment type="caution">
    <text evidence="1">The sequence shown here is derived from an EMBL/GenBank/DDBJ whole genome shotgun (WGS) entry which is preliminary data.</text>
</comment>